<dbReference type="AlphaFoldDB" id="A0A2S8SVC6"/>
<organism evidence="1 2">
    <name type="scientific">Abditibacterium utsteinense</name>
    <dbReference type="NCBI Taxonomy" id="1960156"/>
    <lineage>
        <taxon>Bacteria</taxon>
        <taxon>Pseudomonadati</taxon>
        <taxon>Abditibacteriota</taxon>
        <taxon>Abditibacteriia</taxon>
        <taxon>Abditibacteriales</taxon>
        <taxon>Abditibacteriaceae</taxon>
        <taxon>Abditibacterium</taxon>
    </lineage>
</organism>
<dbReference type="InParanoid" id="A0A2S8SVC6"/>
<comment type="caution">
    <text evidence="1">The sequence shown here is derived from an EMBL/GenBank/DDBJ whole genome shotgun (WGS) entry which is preliminary data.</text>
</comment>
<dbReference type="Proteomes" id="UP000237684">
    <property type="component" value="Unassembled WGS sequence"/>
</dbReference>
<gene>
    <name evidence="1" type="ORF">B1R32_10315</name>
</gene>
<protein>
    <submittedName>
        <fullName evidence="1">Uncharacterized protein</fullName>
    </submittedName>
</protein>
<reference evidence="1 2" key="1">
    <citation type="journal article" date="2018" name="Syst. Appl. Microbiol.">
        <title>Abditibacterium utsteinense sp. nov., the first cultivated member of candidate phylum FBP, isolated from ice-free Antarctic soil samples.</title>
        <authorList>
            <person name="Tahon G."/>
            <person name="Tytgat B."/>
            <person name="Lebbe L."/>
            <person name="Carlier A."/>
            <person name="Willems A."/>
        </authorList>
    </citation>
    <scope>NUCLEOTIDE SEQUENCE [LARGE SCALE GENOMIC DNA]</scope>
    <source>
        <strain evidence="1 2">LMG 29911</strain>
    </source>
</reference>
<proteinExistence type="predicted"/>
<evidence type="ECO:0000313" key="1">
    <source>
        <dbReference type="EMBL" id="PQV64748.1"/>
    </source>
</evidence>
<keyword evidence="2" id="KW-1185">Reference proteome</keyword>
<evidence type="ECO:0000313" key="2">
    <source>
        <dbReference type="Proteomes" id="UP000237684"/>
    </source>
</evidence>
<name>A0A2S8SVC6_9BACT</name>
<sequence length="51" mass="5615">MIFAIFALTTLFSFPLGVSSRIDLEPRACTGATSLGFGCYLLWNCALMRTH</sequence>
<accession>A0A2S8SVC6</accession>
<dbReference type="EMBL" id="NIGF01000003">
    <property type="protein sequence ID" value="PQV64748.1"/>
    <property type="molecule type" value="Genomic_DNA"/>
</dbReference>